<dbReference type="Gene3D" id="2.30.110.10">
    <property type="entry name" value="Electron Transport, Fmn-binding Protein, Chain A"/>
    <property type="match status" value="1"/>
</dbReference>
<proteinExistence type="inferred from homology"/>
<organism evidence="3 4">
    <name type="scientific">Microcella daejeonensis</name>
    <dbReference type="NCBI Taxonomy" id="2994971"/>
    <lineage>
        <taxon>Bacteria</taxon>
        <taxon>Bacillati</taxon>
        <taxon>Actinomycetota</taxon>
        <taxon>Actinomycetes</taxon>
        <taxon>Micrococcales</taxon>
        <taxon>Microbacteriaceae</taxon>
        <taxon>Microcella</taxon>
    </lineage>
</organism>
<dbReference type="GO" id="GO:0016491">
    <property type="term" value="F:oxidoreductase activity"/>
    <property type="evidence" value="ECO:0007669"/>
    <property type="project" value="InterPro"/>
</dbReference>
<dbReference type="EMBL" id="CP113089">
    <property type="protein sequence ID" value="WAB82288.1"/>
    <property type="molecule type" value="Genomic_DNA"/>
</dbReference>
<dbReference type="InterPro" id="IPR012349">
    <property type="entry name" value="Split_barrel_FMN-bd"/>
</dbReference>
<dbReference type="GO" id="GO:0070967">
    <property type="term" value="F:coenzyme F420 binding"/>
    <property type="evidence" value="ECO:0007669"/>
    <property type="project" value="TreeGrafter"/>
</dbReference>
<comment type="similarity">
    <text evidence="1">Belongs to the F420H(2)-dependent quinone reductase family.</text>
</comment>
<sequence>MSNRRAMLTMTALHRAIVRLTGGRLGWSIGEMRVIELETVGRRSGERRRAMLTVPVEEGDRLVVIASRGGDDAMPAWYLNLQAEPRVGVAEQGGAVRPYRARTADPQERERLWPRAVAAYRGYAAYQRRTERLIPVVILEPESPAAPA</sequence>
<dbReference type="AlphaFoldDB" id="A0A9E8MMA8"/>
<evidence type="ECO:0000313" key="3">
    <source>
        <dbReference type="EMBL" id="WAB82288.1"/>
    </source>
</evidence>
<reference evidence="3" key="1">
    <citation type="submission" date="2022-11" db="EMBL/GenBank/DDBJ databases">
        <title>Description of Microcella daejonensis nov. sp, isolated from riverside soil.</title>
        <authorList>
            <person name="Molina K.M."/>
            <person name="Kim S.B."/>
        </authorList>
    </citation>
    <scope>NUCLEOTIDE SEQUENCE</scope>
    <source>
        <strain evidence="3">MMS21-STM12</strain>
    </source>
</reference>
<dbReference type="Pfam" id="PF04075">
    <property type="entry name" value="F420H2_quin_red"/>
    <property type="match status" value="1"/>
</dbReference>
<evidence type="ECO:0000313" key="4">
    <source>
        <dbReference type="Proteomes" id="UP001164706"/>
    </source>
</evidence>
<gene>
    <name evidence="3" type="ORF">OVN18_04580</name>
</gene>
<dbReference type="Proteomes" id="UP001164706">
    <property type="component" value="Chromosome"/>
</dbReference>
<dbReference type="InterPro" id="IPR004378">
    <property type="entry name" value="F420H2_quin_Rdtase"/>
</dbReference>
<dbReference type="PANTHER" id="PTHR39428">
    <property type="entry name" value="F420H(2)-DEPENDENT QUINONE REDUCTASE RV1261C"/>
    <property type="match status" value="1"/>
</dbReference>
<dbReference type="PANTHER" id="PTHR39428:SF3">
    <property type="entry name" value="DEAZAFLAVIN-DEPENDENT NITROREDUCTASE"/>
    <property type="match status" value="1"/>
</dbReference>
<dbReference type="GO" id="GO:0005886">
    <property type="term" value="C:plasma membrane"/>
    <property type="evidence" value="ECO:0007669"/>
    <property type="project" value="TreeGrafter"/>
</dbReference>
<accession>A0A9E8MMA8</accession>
<comment type="catalytic activity">
    <reaction evidence="2">
        <text>oxidized coenzyme F420-(gamma-L-Glu)(n) + a quinol + H(+) = reduced coenzyme F420-(gamma-L-Glu)(n) + a quinone</text>
        <dbReference type="Rhea" id="RHEA:39663"/>
        <dbReference type="Rhea" id="RHEA-COMP:12939"/>
        <dbReference type="Rhea" id="RHEA-COMP:14378"/>
        <dbReference type="ChEBI" id="CHEBI:15378"/>
        <dbReference type="ChEBI" id="CHEBI:24646"/>
        <dbReference type="ChEBI" id="CHEBI:132124"/>
        <dbReference type="ChEBI" id="CHEBI:133980"/>
        <dbReference type="ChEBI" id="CHEBI:139511"/>
    </reaction>
</comment>
<protein>
    <submittedName>
        <fullName evidence="3">Nitroreductase/quinone reductase family protein</fullName>
    </submittedName>
</protein>
<keyword evidence="4" id="KW-1185">Reference proteome</keyword>
<evidence type="ECO:0000256" key="2">
    <source>
        <dbReference type="ARBA" id="ARBA00049106"/>
    </source>
</evidence>
<evidence type="ECO:0000256" key="1">
    <source>
        <dbReference type="ARBA" id="ARBA00008710"/>
    </source>
</evidence>
<dbReference type="NCBIfam" id="TIGR00026">
    <property type="entry name" value="hi_GC_TIGR00026"/>
    <property type="match status" value="1"/>
</dbReference>
<name>A0A9E8MMA8_9MICO</name>
<dbReference type="RefSeq" id="WP_267782275.1">
    <property type="nucleotide sequence ID" value="NZ_CP113089.1"/>
</dbReference>
<dbReference type="KEGG" id="mdb:OVN18_04580"/>